<sequence>MKEDHRVKNSIEWTEEKAQQLSDNLKEWVQKEDSYEFDVFCEGLGFPPFTLDDLAEKYDWFKKDVEMAKGNIACRMIINVNNGRYPEDDFEKNIGKYDMTLRYF</sequence>
<protein>
    <submittedName>
        <fullName evidence="1">Uncharacterized protein</fullName>
    </submittedName>
</protein>
<name>A0A0F9DGE4_9ZZZZ</name>
<dbReference type="EMBL" id="LAZR01039513">
    <property type="protein sequence ID" value="KKL16826.1"/>
    <property type="molecule type" value="Genomic_DNA"/>
</dbReference>
<organism evidence="1">
    <name type="scientific">marine sediment metagenome</name>
    <dbReference type="NCBI Taxonomy" id="412755"/>
    <lineage>
        <taxon>unclassified sequences</taxon>
        <taxon>metagenomes</taxon>
        <taxon>ecological metagenomes</taxon>
    </lineage>
</organism>
<dbReference type="AlphaFoldDB" id="A0A0F9DGE4"/>
<accession>A0A0F9DGE4</accession>
<gene>
    <name evidence="1" type="ORF">LCGC14_2491680</name>
</gene>
<comment type="caution">
    <text evidence="1">The sequence shown here is derived from an EMBL/GenBank/DDBJ whole genome shotgun (WGS) entry which is preliminary data.</text>
</comment>
<reference evidence="1" key="1">
    <citation type="journal article" date="2015" name="Nature">
        <title>Complex archaea that bridge the gap between prokaryotes and eukaryotes.</title>
        <authorList>
            <person name="Spang A."/>
            <person name="Saw J.H."/>
            <person name="Jorgensen S.L."/>
            <person name="Zaremba-Niedzwiedzka K."/>
            <person name="Martijn J."/>
            <person name="Lind A.E."/>
            <person name="van Eijk R."/>
            <person name="Schleper C."/>
            <person name="Guy L."/>
            <person name="Ettema T.J."/>
        </authorList>
    </citation>
    <scope>NUCLEOTIDE SEQUENCE</scope>
</reference>
<evidence type="ECO:0000313" key="1">
    <source>
        <dbReference type="EMBL" id="KKL16826.1"/>
    </source>
</evidence>
<proteinExistence type="predicted"/>